<protein>
    <recommendedName>
        <fullName evidence="1">BACON domain-containing protein</fullName>
    </recommendedName>
</protein>
<evidence type="ECO:0000259" key="1">
    <source>
        <dbReference type="Pfam" id="PF19190"/>
    </source>
</evidence>
<proteinExistence type="predicted"/>
<feature type="non-terminal residue" evidence="2">
    <location>
        <position position="242"/>
    </location>
</feature>
<accession>X1DWC0</accession>
<dbReference type="InterPro" id="IPR024361">
    <property type="entry name" value="BACON"/>
</dbReference>
<dbReference type="AlphaFoldDB" id="X1DWC0"/>
<feature type="non-terminal residue" evidence="2">
    <location>
        <position position="1"/>
    </location>
</feature>
<feature type="domain" description="BACON" evidence="1">
    <location>
        <begin position="28"/>
        <end position="112"/>
    </location>
</feature>
<feature type="domain" description="BACON" evidence="1">
    <location>
        <begin position="132"/>
        <end position="201"/>
    </location>
</feature>
<sequence>LTAPQASNGAVQVPVTLVIEDQGTSPDLVVTPSSLSFAAEVNGQATAPQNLNLSASDGSSLSYSATVSAPWLRLTQTSGATPGPLGVWVDPTGLNTGTHSGTVSVSAPQSANGTIIVGVTLTVQEVVNDPDLLVNPTTLSFQAVQNGSATAPVSLNLNSSDGGVLNYNITVNQPWLKMSGVSGTTPGMLAVWADPAGLAPGTLSANLTVAAPDSANGMVMVAVTFMVEPDQQVPEDLLVAPA</sequence>
<dbReference type="Gene3D" id="2.60.40.10">
    <property type="entry name" value="Immunoglobulins"/>
    <property type="match status" value="1"/>
</dbReference>
<comment type="caution">
    <text evidence="2">The sequence shown here is derived from an EMBL/GenBank/DDBJ whole genome shotgun (WGS) entry which is preliminary data.</text>
</comment>
<organism evidence="2">
    <name type="scientific">marine sediment metagenome</name>
    <dbReference type="NCBI Taxonomy" id="412755"/>
    <lineage>
        <taxon>unclassified sequences</taxon>
        <taxon>metagenomes</taxon>
        <taxon>ecological metagenomes</taxon>
    </lineage>
</organism>
<reference evidence="2" key="1">
    <citation type="journal article" date="2014" name="Front. Microbiol.">
        <title>High frequency of phylogenetically diverse reductive dehalogenase-homologous genes in deep subseafloor sedimentary metagenomes.</title>
        <authorList>
            <person name="Kawai M."/>
            <person name="Futagami T."/>
            <person name="Toyoda A."/>
            <person name="Takaki Y."/>
            <person name="Nishi S."/>
            <person name="Hori S."/>
            <person name="Arai W."/>
            <person name="Tsubouchi T."/>
            <person name="Morono Y."/>
            <person name="Uchiyama I."/>
            <person name="Ito T."/>
            <person name="Fujiyama A."/>
            <person name="Inagaki F."/>
            <person name="Takami H."/>
        </authorList>
    </citation>
    <scope>NUCLEOTIDE SEQUENCE</scope>
    <source>
        <strain evidence="2">Expedition CK06-06</strain>
    </source>
</reference>
<dbReference type="Pfam" id="PF19190">
    <property type="entry name" value="BACON_2"/>
    <property type="match status" value="2"/>
</dbReference>
<evidence type="ECO:0000313" key="2">
    <source>
        <dbReference type="EMBL" id="GAH12480.1"/>
    </source>
</evidence>
<dbReference type="EMBL" id="BART01032581">
    <property type="protein sequence ID" value="GAH12480.1"/>
    <property type="molecule type" value="Genomic_DNA"/>
</dbReference>
<dbReference type="InterPro" id="IPR013783">
    <property type="entry name" value="Ig-like_fold"/>
</dbReference>
<gene>
    <name evidence="2" type="ORF">S01H4_56258</name>
</gene>
<name>X1DWC0_9ZZZZ</name>